<accession>A0A6J5N7I4</accession>
<name>A0A6J5N7I4_9CAUD</name>
<proteinExistence type="predicted"/>
<reference evidence="1" key="1">
    <citation type="submission" date="2020-04" db="EMBL/GenBank/DDBJ databases">
        <authorList>
            <person name="Chiriac C."/>
            <person name="Salcher M."/>
            <person name="Ghai R."/>
            <person name="Kavagutti S V."/>
        </authorList>
    </citation>
    <scope>NUCLEOTIDE SEQUENCE</scope>
</reference>
<organism evidence="1">
    <name type="scientific">uncultured Caudovirales phage</name>
    <dbReference type="NCBI Taxonomy" id="2100421"/>
    <lineage>
        <taxon>Viruses</taxon>
        <taxon>Duplodnaviria</taxon>
        <taxon>Heunggongvirae</taxon>
        <taxon>Uroviricota</taxon>
        <taxon>Caudoviricetes</taxon>
        <taxon>Peduoviridae</taxon>
        <taxon>Maltschvirus</taxon>
        <taxon>Maltschvirus maltsch</taxon>
    </lineage>
</organism>
<dbReference type="EMBL" id="LR796618">
    <property type="protein sequence ID" value="CAB4154402.1"/>
    <property type="molecule type" value="Genomic_DNA"/>
</dbReference>
<protein>
    <submittedName>
        <fullName evidence="1">Uncharacterized protein</fullName>
    </submittedName>
</protein>
<gene>
    <name evidence="1" type="ORF">UFOVP648_1</name>
</gene>
<feature type="non-terminal residue" evidence="1">
    <location>
        <position position="1"/>
    </location>
</feature>
<evidence type="ECO:0000313" key="1">
    <source>
        <dbReference type="EMBL" id="CAB4154402.1"/>
    </source>
</evidence>
<sequence>YKYLNDEYDLSEAVFAVFGVIGYELTLELICNWILSTILTEDYIHVLHYKKRTKENMNQISMIIRDTFFVHELEFLSLVVNVHWKKDLDALGYLTTESYKLYENTSIAIQ</sequence>